<feature type="repeat" description="WD" evidence="3">
    <location>
        <begin position="708"/>
        <end position="747"/>
    </location>
</feature>
<dbReference type="Pfam" id="PF00400">
    <property type="entry name" value="WD40"/>
    <property type="match status" value="5"/>
</dbReference>
<proteinExistence type="predicted"/>
<gene>
    <name evidence="7" type="ORF">M0812_18657</name>
</gene>
<dbReference type="InterPro" id="IPR015943">
    <property type="entry name" value="WD40/YVTN_repeat-like_dom_sf"/>
</dbReference>
<dbReference type="AlphaFoldDB" id="A0AAV7Z3B9"/>
<keyword evidence="1 3" id="KW-0853">WD repeat</keyword>
<dbReference type="Proteomes" id="UP001146793">
    <property type="component" value="Unassembled WGS sequence"/>
</dbReference>
<comment type="caution">
    <text evidence="7">The sequence shown here is derived from an EMBL/GenBank/DDBJ whole genome shotgun (WGS) entry which is preliminary data.</text>
</comment>
<evidence type="ECO:0000259" key="6">
    <source>
        <dbReference type="PROSITE" id="PS51783"/>
    </source>
</evidence>
<dbReference type="InterPro" id="IPR057496">
    <property type="entry name" value="FAN-like_PH"/>
</dbReference>
<sequence length="909" mass="105229">MSRSKSRFNLLHLGEFEHYVNDYSAFYYPPHVGNRQSSFEKKKVKGRLILCSKSIIFDPENFRYPIVKLIFKHALSIKKGGQQLFEKEECFSLATKVSVELMKNNVVGQYKVKKVRGTHTFTLLYSSLNKFLVLLKKLFDNSKLPYSEAHETQAKLIKKIQSEIKFDKSWIEDLSEKPLLECFAYHVTPLVKNPGRIMLTNQQLYFQPFSKTSGVFVQKFSYEKVSSVHKRRHMLAQLGLELFMKDKTSIYLAFKSPKHRDTVYETLMSQNILKKLETNNQSNMTLKWKNRLISNFEYLQYLNSQADRTKNDITQYPVYPWIIADYKSKKLDFTKKKTFRDLTKPIGALNEERLNKLKERFVQMPEPKFLYGTHYSTPAFVLYYLVRSNPQCILRLHNGKFDDPNRMFHEIKETWEGVNTHQTDVKELIPEFYEGNGDFCINKMDLNLGARPNGEKIHDIILPPWANKDIKQFIKINREALESDYVSENLHHWIDLIFGYKQRGEEAIKANNLFYYLTYEGSVDMYTLKNYPEKIRSIEAQITEFGQCPIQLFTTPHTQRLTRQQAEKQNKSLQSVMIKFGGSDFKKRIKKQNKKGNNLEDDSDSDSESEKIGKLTELRFDYTYKPHRDSITSVCLSSNAQTIYSVSQDSTLKVYSLEKKKQLRSISLGNLNLSSCALTPNEKTVIVGSWDNSVYLYSTDFGRITDKFAVHDDAVSCMCVKKNKILTGSWDAGVKFWELERNQKNLNKIALGDFIENESEVKSIDLDAQLKYAVCGSEDGSITIWDIRTMVHLKTFEYVHDGPITSIQFTRGNEWIVSCSEDCTIKVHDLSGGELLKLDTNDPLCSLVTDGIVLISGNENGLLQMWDLTSGKFLKNLPQKHKSSINSIYMAKNKKTIITAADEICVWKC</sequence>
<dbReference type="PROSITE" id="PS00678">
    <property type="entry name" value="WD_REPEATS_1"/>
    <property type="match status" value="1"/>
</dbReference>
<feature type="region of interest" description="Disordered" evidence="4">
    <location>
        <begin position="591"/>
        <end position="610"/>
    </location>
</feature>
<evidence type="ECO:0000256" key="4">
    <source>
        <dbReference type="SAM" id="MobiDB-lite"/>
    </source>
</evidence>
<evidence type="ECO:0000256" key="1">
    <source>
        <dbReference type="ARBA" id="ARBA00022574"/>
    </source>
</evidence>
<evidence type="ECO:0000256" key="3">
    <source>
        <dbReference type="PROSITE-ProRule" id="PRU00221"/>
    </source>
</evidence>
<dbReference type="PROSITE" id="PS50082">
    <property type="entry name" value="WD_REPEATS_2"/>
    <property type="match status" value="5"/>
</dbReference>
<dbReference type="InterPro" id="IPR011993">
    <property type="entry name" value="PH-like_dom_sf"/>
</dbReference>
<dbReference type="InterPro" id="IPR019775">
    <property type="entry name" value="WD40_repeat_CS"/>
</dbReference>
<dbReference type="CDD" id="cd01201">
    <property type="entry name" value="PH_BEACH"/>
    <property type="match status" value="1"/>
</dbReference>
<reference evidence="7" key="1">
    <citation type="submission" date="2022-08" db="EMBL/GenBank/DDBJ databases">
        <title>Novel sulphate-reducing endosymbionts in the free-living metamonad Anaeramoeba.</title>
        <authorList>
            <person name="Jerlstrom-Hultqvist J."/>
            <person name="Cepicka I."/>
            <person name="Gallot-Lavallee L."/>
            <person name="Salas-Leiva D."/>
            <person name="Curtis B.A."/>
            <person name="Zahonova K."/>
            <person name="Pipaliya S."/>
            <person name="Dacks J."/>
            <person name="Roger A.J."/>
        </authorList>
    </citation>
    <scope>NUCLEOTIDE SEQUENCE</scope>
    <source>
        <strain evidence="7">Busselton2</strain>
    </source>
</reference>
<dbReference type="SUPFAM" id="SSF50729">
    <property type="entry name" value="PH domain-like"/>
    <property type="match status" value="1"/>
</dbReference>
<dbReference type="PANTHER" id="PTHR13743">
    <property type="entry name" value="BEIGE/BEACH-RELATED"/>
    <property type="match status" value="1"/>
</dbReference>
<dbReference type="InterPro" id="IPR036322">
    <property type="entry name" value="WD40_repeat_dom_sf"/>
</dbReference>
<dbReference type="SUPFAM" id="SSF81837">
    <property type="entry name" value="BEACH domain"/>
    <property type="match status" value="1"/>
</dbReference>
<evidence type="ECO:0000313" key="7">
    <source>
        <dbReference type="EMBL" id="KAJ3436598.1"/>
    </source>
</evidence>
<feature type="domain" description="BEACH-type PH" evidence="6">
    <location>
        <begin position="173"/>
        <end position="268"/>
    </location>
</feature>
<feature type="repeat" description="WD" evidence="3">
    <location>
        <begin position="850"/>
        <end position="876"/>
    </location>
</feature>
<dbReference type="PANTHER" id="PTHR13743:SF123">
    <property type="entry name" value="PROTEIN FAN"/>
    <property type="match status" value="1"/>
</dbReference>
<dbReference type="SMART" id="SM00320">
    <property type="entry name" value="WD40"/>
    <property type="match status" value="7"/>
</dbReference>
<dbReference type="Gene3D" id="1.10.1540.10">
    <property type="entry name" value="BEACH domain"/>
    <property type="match status" value="1"/>
</dbReference>
<feature type="repeat" description="WD" evidence="3">
    <location>
        <begin position="754"/>
        <end position="795"/>
    </location>
</feature>
<name>A0AAV7Z3B9_9EUKA</name>
<dbReference type="CDD" id="cd00200">
    <property type="entry name" value="WD40"/>
    <property type="match status" value="1"/>
</dbReference>
<dbReference type="Pfam" id="PF25400">
    <property type="entry name" value="PH_FAN"/>
    <property type="match status" value="1"/>
</dbReference>
<dbReference type="InterPro" id="IPR001680">
    <property type="entry name" value="WD40_rpt"/>
</dbReference>
<dbReference type="SMART" id="SM01026">
    <property type="entry name" value="Beach"/>
    <property type="match status" value="1"/>
</dbReference>
<dbReference type="Gene3D" id="2.130.10.10">
    <property type="entry name" value="YVTN repeat-like/Quinoprotein amine dehydrogenase"/>
    <property type="match status" value="2"/>
</dbReference>
<dbReference type="InterPro" id="IPR023362">
    <property type="entry name" value="PH-BEACH_dom"/>
</dbReference>
<evidence type="ECO:0000313" key="8">
    <source>
        <dbReference type="Proteomes" id="UP001146793"/>
    </source>
</evidence>
<feature type="repeat" description="WD" evidence="3">
    <location>
        <begin position="797"/>
        <end position="838"/>
    </location>
</feature>
<accession>A0AAV7Z3B9</accession>
<evidence type="ECO:0000259" key="5">
    <source>
        <dbReference type="PROSITE" id="PS50197"/>
    </source>
</evidence>
<dbReference type="Pfam" id="PF14844">
    <property type="entry name" value="PH_BEACH"/>
    <property type="match status" value="1"/>
</dbReference>
<dbReference type="InterPro" id="IPR000409">
    <property type="entry name" value="BEACH_dom"/>
</dbReference>
<dbReference type="CDD" id="cd06071">
    <property type="entry name" value="Beach"/>
    <property type="match status" value="1"/>
</dbReference>
<dbReference type="InterPro" id="IPR050865">
    <property type="entry name" value="BEACH_Domain"/>
</dbReference>
<dbReference type="Pfam" id="PF02138">
    <property type="entry name" value="Beach"/>
    <property type="match status" value="1"/>
</dbReference>
<feature type="domain" description="BEACH" evidence="5">
    <location>
        <begin position="273"/>
        <end position="560"/>
    </location>
</feature>
<dbReference type="PROSITE" id="PS51783">
    <property type="entry name" value="PH_BEACH"/>
    <property type="match status" value="1"/>
</dbReference>
<dbReference type="SUPFAM" id="SSF50978">
    <property type="entry name" value="WD40 repeat-like"/>
    <property type="match status" value="1"/>
</dbReference>
<organism evidence="7 8">
    <name type="scientific">Anaeramoeba flamelloides</name>
    <dbReference type="NCBI Taxonomy" id="1746091"/>
    <lineage>
        <taxon>Eukaryota</taxon>
        <taxon>Metamonada</taxon>
        <taxon>Anaeramoebidae</taxon>
        <taxon>Anaeramoeba</taxon>
    </lineage>
</organism>
<feature type="repeat" description="WD" evidence="3">
    <location>
        <begin position="624"/>
        <end position="665"/>
    </location>
</feature>
<dbReference type="InterPro" id="IPR036372">
    <property type="entry name" value="BEACH_dom_sf"/>
</dbReference>
<protein>
    <submittedName>
        <fullName evidence="7">Protein fan</fullName>
    </submittedName>
</protein>
<dbReference type="PROSITE" id="PS50294">
    <property type="entry name" value="WD_REPEATS_REGION"/>
    <property type="match status" value="1"/>
</dbReference>
<dbReference type="PROSITE" id="PS50197">
    <property type="entry name" value="BEACH"/>
    <property type="match status" value="1"/>
</dbReference>
<keyword evidence="2" id="KW-0677">Repeat</keyword>
<dbReference type="Gene3D" id="2.30.29.30">
    <property type="entry name" value="Pleckstrin-homology domain (PH domain)/Phosphotyrosine-binding domain (PTB)"/>
    <property type="match status" value="1"/>
</dbReference>
<dbReference type="EMBL" id="JANTQA010000036">
    <property type="protein sequence ID" value="KAJ3436598.1"/>
    <property type="molecule type" value="Genomic_DNA"/>
</dbReference>
<evidence type="ECO:0000256" key="2">
    <source>
        <dbReference type="ARBA" id="ARBA00022737"/>
    </source>
</evidence>